<comment type="caution">
    <text evidence="3">The sequence shown here is derived from an EMBL/GenBank/DDBJ whole genome shotgun (WGS) entry which is preliminary data.</text>
</comment>
<dbReference type="PANTHER" id="PTHR19303">
    <property type="entry name" value="TRANSPOSON"/>
    <property type="match status" value="1"/>
</dbReference>
<proteinExistence type="predicted"/>
<dbReference type="OrthoDB" id="103142at2759"/>
<feature type="compositionally biased region" description="Polar residues" evidence="1">
    <location>
        <begin position="222"/>
        <end position="232"/>
    </location>
</feature>
<name>A0A9W6U8M5_9STRA</name>
<sequence>MTAILFHEWLCNFNVDLHKQKRKVVLLIDNASSHIISELHLNSVTVVFLPPNTTSKLQPLDAGIIAALKRRYRHCQLGQALDKEEEGIVRDIYDVDQLQAMRWRLRVRDPMDIDEFVCNPAENRTEMQTLSTDEQLCDASDVAFLDTVGDELDDNSSDGGDLESAEDARPEPTTKEKADFVKGVIFMLSEHPDLDDKLMQGLRKLQTRVRDDLRREQEDRTTQTSIRSFFQA</sequence>
<dbReference type="PANTHER" id="PTHR19303:SF73">
    <property type="entry name" value="PROTEIN PDC2"/>
    <property type="match status" value="1"/>
</dbReference>
<feature type="compositionally biased region" description="Acidic residues" evidence="1">
    <location>
        <begin position="149"/>
        <end position="165"/>
    </location>
</feature>
<dbReference type="EMBL" id="BSXT01000619">
    <property type="protein sequence ID" value="GMF31189.1"/>
    <property type="molecule type" value="Genomic_DNA"/>
</dbReference>
<feature type="region of interest" description="Disordered" evidence="1">
    <location>
        <begin position="149"/>
        <end position="176"/>
    </location>
</feature>
<feature type="compositionally biased region" description="Basic and acidic residues" evidence="1">
    <location>
        <begin position="166"/>
        <end position="176"/>
    </location>
</feature>
<evidence type="ECO:0000259" key="2">
    <source>
        <dbReference type="Pfam" id="PF03184"/>
    </source>
</evidence>
<dbReference type="Proteomes" id="UP001165121">
    <property type="component" value="Unassembled WGS sequence"/>
</dbReference>
<feature type="compositionally biased region" description="Basic and acidic residues" evidence="1">
    <location>
        <begin position="212"/>
        <end position="221"/>
    </location>
</feature>
<feature type="region of interest" description="Disordered" evidence="1">
    <location>
        <begin position="212"/>
        <end position="232"/>
    </location>
</feature>
<evidence type="ECO:0000313" key="3">
    <source>
        <dbReference type="EMBL" id="GMF31189.1"/>
    </source>
</evidence>
<dbReference type="GO" id="GO:0003677">
    <property type="term" value="F:DNA binding"/>
    <property type="evidence" value="ECO:0007669"/>
    <property type="project" value="TreeGrafter"/>
</dbReference>
<protein>
    <submittedName>
        <fullName evidence="3">Unnamed protein product</fullName>
    </submittedName>
</protein>
<reference evidence="3" key="1">
    <citation type="submission" date="2023-04" db="EMBL/GenBank/DDBJ databases">
        <title>Phytophthora fragariaefolia NBRC 109709.</title>
        <authorList>
            <person name="Ichikawa N."/>
            <person name="Sato H."/>
            <person name="Tonouchi N."/>
        </authorList>
    </citation>
    <scope>NUCLEOTIDE SEQUENCE</scope>
    <source>
        <strain evidence="3">NBRC 109709</strain>
    </source>
</reference>
<dbReference type="AlphaFoldDB" id="A0A9W6U8M5"/>
<dbReference type="Pfam" id="PF03184">
    <property type="entry name" value="DDE_1"/>
    <property type="match status" value="1"/>
</dbReference>
<dbReference type="InterPro" id="IPR050863">
    <property type="entry name" value="CenT-Element_Derived"/>
</dbReference>
<evidence type="ECO:0000313" key="4">
    <source>
        <dbReference type="Proteomes" id="UP001165121"/>
    </source>
</evidence>
<dbReference type="GO" id="GO:0005634">
    <property type="term" value="C:nucleus"/>
    <property type="evidence" value="ECO:0007669"/>
    <property type="project" value="TreeGrafter"/>
</dbReference>
<keyword evidence="4" id="KW-1185">Reference proteome</keyword>
<gene>
    <name evidence="3" type="ORF">Pfra01_000709100</name>
</gene>
<evidence type="ECO:0000256" key="1">
    <source>
        <dbReference type="SAM" id="MobiDB-lite"/>
    </source>
</evidence>
<accession>A0A9W6U8M5</accession>
<dbReference type="InterPro" id="IPR004875">
    <property type="entry name" value="DDE_SF_endonuclease_dom"/>
</dbReference>
<organism evidence="3 4">
    <name type="scientific">Phytophthora fragariaefolia</name>
    <dbReference type="NCBI Taxonomy" id="1490495"/>
    <lineage>
        <taxon>Eukaryota</taxon>
        <taxon>Sar</taxon>
        <taxon>Stramenopiles</taxon>
        <taxon>Oomycota</taxon>
        <taxon>Peronosporomycetes</taxon>
        <taxon>Peronosporales</taxon>
        <taxon>Peronosporaceae</taxon>
        <taxon>Phytophthora</taxon>
    </lineage>
</organism>
<feature type="domain" description="DDE-1" evidence="2">
    <location>
        <begin position="1"/>
        <end position="87"/>
    </location>
</feature>